<dbReference type="RefSeq" id="WP_067876871.1">
    <property type="nucleotide sequence ID" value="NZ_CP013979.1"/>
</dbReference>
<reference evidence="7 8" key="1">
    <citation type="journal article" date="2016" name="Int. J. Syst. Evol. Microbiol.">
        <title>Agromyces aureus sp. nov., isolated from the rhizosphere of Salix caprea L. grown in a heavy-metal-contaminated soil.</title>
        <authorList>
            <person name="Corretto E."/>
            <person name="Antonielli L."/>
            <person name="Sessitsch A."/>
            <person name="Compant S."/>
            <person name="Gorfer M."/>
            <person name="Kuffner M."/>
            <person name="Brader G."/>
        </authorList>
    </citation>
    <scope>NUCLEOTIDE SEQUENCE [LARGE SCALE GENOMIC DNA]</scope>
    <source>
        <strain evidence="7 8">AR33</strain>
    </source>
</reference>
<protein>
    <recommendedName>
        <fullName evidence="6">HTH tetR-type domain-containing protein</fullName>
    </recommendedName>
</protein>
<dbReference type="PANTHER" id="PTHR47506:SF6">
    <property type="entry name" value="HTH-TYPE TRANSCRIPTIONAL REPRESSOR NEMR"/>
    <property type="match status" value="1"/>
</dbReference>
<gene>
    <name evidence="7" type="ORF">ATC03_11060</name>
</gene>
<evidence type="ECO:0000259" key="6">
    <source>
        <dbReference type="PROSITE" id="PS50977"/>
    </source>
</evidence>
<dbReference type="Gene3D" id="1.10.357.10">
    <property type="entry name" value="Tetracycline Repressor, domain 2"/>
    <property type="match status" value="1"/>
</dbReference>
<evidence type="ECO:0000256" key="3">
    <source>
        <dbReference type="ARBA" id="ARBA00023125"/>
    </source>
</evidence>
<dbReference type="OrthoDB" id="7505659at2"/>
<evidence type="ECO:0000256" key="4">
    <source>
        <dbReference type="ARBA" id="ARBA00023163"/>
    </source>
</evidence>
<dbReference type="GO" id="GO:0003677">
    <property type="term" value="F:DNA binding"/>
    <property type="evidence" value="ECO:0007669"/>
    <property type="project" value="UniProtKB-UniRule"/>
</dbReference>
<proteinExistence type="predicted"/>
<dbReference type="PANTHER" id="PTHR47506">
    <property type="entry name" value="TRANSCRIPTIONAL REGULATORY PROTEIN"/>
    <property type="match status" value="1"/>
</dbReference>
<keyword evidence="8" id="KW-1185">Reference proteome</keyword>
<keyword evidence="4" id="KW-0804">Transcription</keyword>
<dbReference type="EMBL" id="CP013979">
    <property type="protein sequence ID" value="ANJ27184.1"/>
    <property type="molecule type" value="Genomic_DNA"/>
</dbReference>
<dbReference type="Pfam" id="PF13977">
    <property type="entry name" value="TetR_C_6"/>
    <property type="match status" value="1"/>
</dbReference>
<organism evidence="7 8">
    <name type="scientific">Agromyces aureus</name>
    <dbReference type="NCBI Taxonomy" id="453304"/>
    <lineage>
        <taxon>Bacteria</taxon>
        <taxon>Bacillati</taxon>
        <taxon>Actinomycetota</taxon>
        <taxon>Actinomycetes</taxon>
        <taxon>Micrococcales</taxon>
        <taxon>Microbacteriaceae</taxon>
        <taxon>Agromyces</taxon>
    </lineage>
</organism>
<dbReference type="AlphaFoldDB" id="A0A191WG71"/>
<evidence type="ECO:0000256" key="2">
    <source>
        <dbReference type="ARBA" id="ARBA00023015"/>
    </source>
</evidence>
<dbReference type="SUPFAM" id="SSF46689">
    <property type="entry name" value="Homeodomain-like"/>
    <property type="match status" value="1"/>
</dbReference>
<dbReference type="InterPro" id="IPR001647">
    <property type="entry name" value="HTH_TetR"/>
</dbReference>
<dbReference type="InterPro" id="IPR039538">
    <property type="entry name" value="BetI_C"/>
</dbReference>
<evidence type="ECO:0000256" key="1">
    <source>
        <dbReference type="ARBA" id="ARBA00022491"/>
    </source>
</evidence>
<dbReference type="Proteomes" id="UP000078437">
    <property type="component" value="Chromosome"/>
</dbReference>
<evidence type="ECO:0000313" key="7">
    <source>
        <dbReference type="EMBL" id="ANJ27184.1"/>
    </source>
</evidence>
<dbReference type="PRINTS" id="PR00455">
    <property type="entry name" value="HTHTETR"/>
</dbReference>
<evidence type="ECO:0000313" key="8">
    <source>
        <dbReference type="Proteomes" id="UP000078437"/>
    </source>
</evidence>
<dbReference type="Pfam" id="PF00440">
    <property type="entry name" value="TetR_N"/>
    <property type="match status" value="1"/>
</dbReference>
<sequence length="227" mass="24631">MSTGNYAKGLRRRDAIVEAATKVFARAGFEGASIVEIAADVGISRAGLLHHFDSKEELLMAVLDQREASDREVFLASGSRREGGIGVLRGMVRLAQRNEGRPGLVRLYVALSAEATAQDHPAHRYFVEHYTRILEGTTDALQSAKASGSLRPEIAPDRFATDLVALQDGLQLQWLLRPERARIAAPLEAFIQSALTHDLWALGTDVGSGVDRPRGVTSSDSNPPFES</sequence>
<dbReference type="SUPFAM" id="SSF48498">
    <property type="entry name" value="Tetracyclin repressor-like, C-terminal domain"/>
    <property type="match status" value="1"/>
</dbReference>
<keyword evidence="3 5" id="KW-0238">DNA-binding</keyword>
<accession>A0A191WG71</accession>
<dbReference type="PROSITE" id="PS50977">
    <property type="entry name" value="HTH_TETR_2"/>
    <property type="match status" value="1"/>
</dbReference>
<keyword evidence="2" id="KW-0805">Transcription regulation</keyword>
<dbReference type="InterPro" id="IPR009057">
    <property type="entry name" value="Homeodomain-like_sf"/>
</dbReference>
<feature type="domain" description="HTH tetR-type" evidence="6">
    <location>
        <begin position="10"/>
        <end position="70"/>
    </location>
</feature>
<dbReference type="KEGG" id="agy:ATC03_11060"/>
<reference evidence="8" key="2">
    <citation type="submission" date="2016-01" db="EMBL/GenBank/DDBJ databases">
        <title>Complete genome sequence of Agromyces aureus AR33T and comparison with related organisms.</title>
        <authorList>
            <person name="Corretto E."/>
            <person name="Antonielli L."/>
            <person name="Sessitsch A."/>
            <person name="Brader G."/>
        </authorList>
    </citation>
    <scope>NUCLEOTIDE SEQUENCE [LARGE SCALE GENOMIC DNA]</scope>
    <source>
        <strain evidence="8">AR33</strain>
    </source>
</reference>
<keyword evidence="1" id="KW-0678">Repressor</keyword>
<dbReference type="STRING" id="453304.ATC03_11060"/>
<dbReference type="InterPro" id="IPR036271">
    <property type="entry name" value="Tet_transcr_reg_TetR-rel_C_sf"/>
</dbReference>
<feature type="DNA-binding region" description="H-T-H motif" evidence="5">
    <location>
        <begin position="33"/>
        <end position="52"/>
    </location>
</feature>
<name>A0A191WG71_9MICO</name>
<evidence type="ECO:0000256" key="5">
    <source>
        <dbReference type="PROSITE-ProRule" id="PRU00335"/>
    </source>
</evidence>